<evidence type="ECO:0000256" key="1">
    <source>
        <dbReference type="SAM" id="MobiDB-lite"/>
    </source>
</evidence>
<dbReference type="AlphaFoldDB" id="A0A2T7F6L6"/>
<reference evidence="2 3" key="1">
    <citation type="submission" date="2018-04" db="EMBL/GenBank/DDBJ databases">
        <title>WGS assembly of Panicum hallii var. hallii HAL2.</title>
        <authorList>
            <person name="Lovell J."/>
            <person name="Jenkins J."/>
            <person name="Lowry D."/>
            <person name="Mamidi S."/>
            <person name="Sreedasyam A."/>
            <person name="Weng X."/>
            <person name="Barry K."/>
            <person name="Bonette J."/>
            <person name="Campitelli B."/>
            <person name="Daum C."/>
            <person name="Gordon S."/>
            <person name="Gould B."/>
            <person name="Lipzen A."/>
            <person name="MacQueen A."/>
            <person name="Palacio-Mejia J."/>
            <person name="Plott C."/>
            <person name="Shakirov E."/>
            <person name="Shu S."/>
            <person name="Yoshinaga Y."/>
            <person name="Zane M."/>
            <person name="Rokhsar D."/>
            <person name="Grimwood J."/>
            <person name="Schmutz J."/>
            <person name="Juenger T."/>
        </authorList>
    </citation>
    <scope>NUCLEOTIDE SEQUENCE [LARGE SCALE GENOMIC DNA]</scope>
    <source>
        <strain evidence="3">cv. HAL2</strain>
    </source>
</reference>
<evidence type="ECO:0000313" key="2">
    <source>
        <dbReference type="EMBL" id="PUZ75704.1"/>
    </source>
</evidence>
<name>A0A2T7F6L6_9POAL</name>
<dbReference type="EMBL" id="CM009749">
    <property type="protein sequence ID" value="PUZ75704.1"/>
    <property type="molecule type" value="Genomic_DNA"/>
</dbReference>
<accession>A0A2T7F6L6</accession>
<evidence type="ECO:0000313" key="3">
    <source>
        <dbReference type="Proteomes" id="UP000244336"/>
    </source>
</evidence>
<dbReference type="Gramene" id="PUZ75704">
    <property type="protein sequence ID" value="PUZ75704"/>
    <property type="gene ID" value="GQ55_1G225000"/>
</dbReference>
<proteinExistence type="predicted"/>
<keyword evidence="3" id="KW-1185">Reference proteome</keyword>
<feature type="compositionally biased region" description="Low complexity" evidence="1">
    <location>
        <begin position="112"/>
        <end position="152"/>
    </location>
</feature>
<dbReference type="Proteomes" id="UP000244336">
    <property type="component" value="Chromosome 1"/>
</dbReference>
<organism evidence="2 3">
    <name type="scientific">Panicum hallii var. hallii</name>
    <dbReference type="NCBI Taxonomy" id="1504633"/>
    <lineage>
        <taxon>Eukaryota</taxon>
        <taxon>Viridiplantae</taxon>
        <taxon>Streptophyta</taxon>
        <taxon>Embryophyta</taxon>
        <taxon>Tracheophyta</taxon>
        <taxon>Spermatophyta</taxon>
        <taxon>Magnoliopsida</taxon>
        <taxon>Liliopsida</taxon>
        <taxon>Poales</taxon>
        <taxon>Poaceae</taxon>
        <taxon>PACMAD clade</taxon>
        <taxon>Panicoideae</taxon>
        <taxon>Panicodae</taxon>
        <taxon>Paniceae</taxon>
        <taxon>Panicinae</taxon>
        <taxon>Panicum</taxon>
        <taxon>Panicum sect. Panicum</taxon>
    </lineage>
</organism>
<feature type="region of interest" description="Disordered" evidence="1">
    <location>
        <begin position="97"/>
        <end position="159"/>
    </location>
</feature>
<sequence>MCQCRVAVTLLLGSVGDELLLDMKQNLVAHFETIGLQLYMMFLAFSMQLHLFQDIRHAPHGLPSETTYSFSCMLCNEIIGGTSAGCSPRSPPPSRRSACPCASGRAGRRSARSAWPARGTAAGRRPSWRSPWASPARPPTRTAPSPSPGSTPCRTAPARRCRWPEAAPTTPTWRCLSPWISTSDAPSGSGSARFFWQVLCASIIRQGQTLGFRGC</sequence>
<protein>
    <submittedName>
        <fullName evidence="2">Uncharacterized protein</fullName>
    </submittedName>
</protein>
<gene>
    <name evidence="2" type="ORF">GQ55_1G225000</name>
</gene>